<evidence type="ECO:0000313" key="2">
    <source>
        <dbReference type="Proteomes" id="UP001197093"/>
    </source>
</evidence>
<dbReference type="Proteomes" id="UP001197093">
    <property type="component" value="Unassembled WGS sequence"/>
</dbReference>
<reference evidence="1" key="1">
    <citation type="submission" date="2023-02" db="EMBL/GenBank/DDBJ databases">
        <authorList>
            <person name="Palmer J.M."/>
        </authorList>
    </citation>
    <scope>NUCLEOTIDE SEQUENCE</scope>
    <source>
        <strain evidence="1">FW57</strain>
    </source>
</reference>
<accession>A0AAD4HVQ3</accession>
<dbReference type="AlphaFoldDB" id="A0AAD4HVQ3"/>
<dbReference type="PANTHER" id="PTHR38795">
    <property type="entry name" value="DUF6604 DOMAIN-CONTAINING PROTEIN"/>
    <property type="match status" value="1"/>
</dbReference>
<protein>
    <submittedName>
        <fullName evidence="1">Uncharacterized protein</fullName>
    </submittedName>
</protein>
<sequence length="506" mass="56431">MALMLANQLEDAAQVELARIVRNMDAHRRATVQQLAKTLNVSEIMANSILQSNVYLPLYNQVLKGPQSQCPTEEYELEEKIFFHTFQVMADWHTGCLLRRVGQNRLRTQEGSHGSHVYPGLWESVKIEEKKKCHRAFVMETLTELHFLGSLKEKAPVQDLLSRGVASAVESKTIHLSAIFGLHLLFTIHLKLKDAGLSERPLRSLTQFLSVAAPKASTLSAILPTEKSRDMIKPTYQHIKELQGDIFEKLKVATKADVVSATPFFSLVRHPILCGLVLHTTRVLVQDTALALERNLGAINAAVHLGNAFMQEGYIQTIGSLQLTVHLQGDKSFFLGGKRPTAKDMYLEAYGRGRNLGARKNKVEFVAPAPFSRATESHLRDPLRRLFLSEVDLINMLSEANQKMREIYNSPRAAGLASTMPSPLQHAAALLHTEVPMLEHSYMFSMEVAWRALRGVQAALGGGELVDSVEEIVGRVFQESNLADEAVMRRLSRHFAMTVSQGGKKK</sequence>
<evidence type="ECO:0000313" key="1">
    <source>
        <dbReference type="EMBL" id="KAG7284565.1"/>
    </source>
</evidence>
<proteinExistence type="predicted"/>
<keyword evidence="2" id="KW-1185">Reference proteome</keyword>
<organism evidence="1 2">
    <name type="scientific">Staphylotrichum longicolle</name>
    <dbReference type="NCBI Taxonomy" id="669026"/>
    <lineage>
        <taxon>Eukaryota</taxon>
        <taxon>Fungi</taxon>
        <taxon>Dikarya</taxon>
        <taxon>Ascomycota</taxon>
        <taxon>Pezizomycotina</taxon>
        <taxon>Sordariomycetes</taxon>
        <taxon>Sordariomycetidae</taxon>
        <taxon>Sordariales</taxon>
        <taxon>Chaetomiaceae</taxon>
        <taxon>Staphylotrichum</taxon>
    </lineage>
</organism>
<comment type="caution">
    <text evidence="1">The sequence shown here is derived from an EMBL/GenBank/DDBJ whole genome shotgun (WGS) entry which is preliminary data.</text>
</comment>
<dbReference type="PANTHER" id="PTHR38795:SF1">
    <property type="entry name" value="DUF6604 DOMAIN-CONTAINING PROTEIN"/>
    <property type="match status" value="1"/>
</dbReference>
<dbReference type="EMBL" id="JAHCVI010000006">
    <property type="protein sequence ID" value="KAG7284565.1"/>
    <property type="molecule type" value="Genomic_DNA"/>
</dbReference>
<gene>
    <name evidence="1" type="ORF">NEMBOFW57_010943</name>
</gene>
<name>A0AAD4HVQ3_9PEZI</name>